<comment type="caution">
    <text evidence="2">The sequence shown here is derived from an EMBL/GenBank/DDBJ whole genome shotgun (WGS) entry which is preliminary data.</text>
</comment>
<dbReference type="Proteomes" id="UP000676776">
    <property type="component" value="Unassembled WGS sequence"/>
</dbReference>
<keyword evidence="1" id="KW-0732">Signal</keyword>
<gene>
    <name evidence="2" type="ORF">J4050_12815</name>
</gene>
<proteinExistence type="predicted"/>
<keyword evidence="3" id="KW-1185">Reference proteome</keyword>
<feature type="signal peptide" evidence="1">
    <location>
        <begin position="1"/>
        <end position="23"/>
    </location>
</feature>
<protein>
    <submittedName>
        <fullName evidence="2">Uncharacterized protein</fullName>
    </submittedName>
</protein>
<evidence type="ECO:0000313" key="2">
    <source>
        <dbReference type="EMBL" id="MBO3117631.1"/>
    </source>
</evidence>
<evidence type="ECO:0000256" key="1">
    <source>
        <dbReference type="SAM" id="SignalP"/>
    </source>
</evidence>
<accession>A0ABS3T4F7</accession>
<feature type="chain" id="PRO_5045795407" evidence="1">
    <location>
        <begin position="24"/>
        <end position="141"/>
    </location>
</feature>
<name>A0ABS3T4F7_9FLAO</name>
<organism evidence="2 3">
    <name type="scientific">Winogradskyella pelagia</name>
    <dbReference type="NCBI Taxonomy" id="2819984"/>
    <lineage>
        <taxon>Bacteria</taxon>
        <taxon>Pseudomonadati</taxon>
        <taxon>Bacteroidota</taxon>
        <taxon>Flavobacteriia</taxon>
        <taxon>Flavobacteriales</taxon>
        <taxon>Flavobacteriaceae</taxon>
        <taxon>Winogradskyella</taxon>
    </lineage>
</organism>
<dbReference type="EMBL" id="JAGEVF010000011">
    <property type="protein sequence ID" value="MBO3117631.1"/>
    <property type="molecule type" value="Genomic_DNA"/>
</dbReference>
<sequence>MKNFIRICLLVVLIFLLSFSLKAQSYLAKLEKNKNIEAKELVHYLNETRDTLILESEKKINYLYTINKNYGREYDLYVNAKSFKLPLKKLSKGKHVMVAVQSPKRIVFVVHILEDLDQEEKFTQGNSKAVEPIKVEVAENN</sequence>
<reference evidence="2 3" key="1">
    <citation type="submission" date="2021-03" db="EMBL/GenBank/DDBJ databases">
        <title>Winogradskyella sp. nov., isolated from costal sediment.</title>
        <authorList>
            <person name="Gao C."/>
        </authorList>
    </citation>
    <scope>NUCLEOTIDE SEQUENCE [LARGE SCALE GENOMIC DNA]</scope>
    <source>
        <strain evidence="2 3">DF17</strain>
    </source>
</reference>
<evidence type="ECO:0000313" key="3">
    <source>
        <dbReference type="Proteomes" id="UP000676776"/>
    </source>
</evidence>